<dbReference type="Proteomes" id="UP001500618">
    <property type="component" value="Unassembled WGS sequence"/>
</dbReference>
<name>A0ABN2HES8_9ACTN</name>
<evidence type="ECO:0000313" key="1">
    <source>
        <dbReference type="EMBL" id="GAA1686736.1"/>
    </source>
</evidence>
<reference evidence="1 2" key="1">
    <citation type="journal article" date="2019" name="Int. J. Syst. Evol. Microbiol.">
        <title>The Global Catalogue of Microorganisms (GCM) 10K type strain sequencing project: providing services to taxonomists for standard genome sequencing and annotation.</title>
        <authorList>
            <consortium name="The Broad Institute Genomics Platform"/>
            <consortium name="The Broad Institute Genome Sequencing Center for Infectious Disease"/>
            <person name="Wu L."/>
            <person name="Ma J."/>
        </authorList>
    </citation>
    <scope>NUCLEOTIDE SEQUENCE [LARGE SCALE GENOMIC DNA]</scope>
    <source>
        <strain evidence="1 2">JCM 14718</strain>
    </source>
</reference>
<keyword evidence="2" id="KW-1185">Reference proteome</keyword>
<accession>A0ABN2HES8</accession>
<dbReference type="RefSeq" id="WP_344311774.1">
    <property type="nucleotide sequence ID" value="NZ_BAAANY010000014.1"/>
</dbReference>
<gene>
    <name evidence="1" type="ORF">GCM10009765_40320</name>
</gene>
<proteinExistence type="predicted"/>
<comment type="caution">
    <text evidence="1">The sequence shown here is derived from an EMBL/GenBank/DDBJ whole genome shotgun (WGS) entry which is preliminary data.</text>
</comment>
<sequence>MDLETRGVAGLHVWAGGEPIDDVTLAQWELQFARRALALLKELITEQEMKALLAPLMARSKKLFDEWIAASNGQLRSFAVDIEIDGLSAARFAAWFQANTGGAAMLAAHPEHFFFGDSDLIETMGWYPVHLVMEPLPDDQAPGELDPDYPQRVIAAGRVQGSAQPAGAVLHQFRDVPTGCRAKLACYFPAAAPDDFIAIHQRHVAVEFSNWLVAARSAVASS</sequence>
<protein>
    <submittedName>
        <fullName evidence="1">Uncharacterized protein</fullName>
    </submittedName>
</protein>
<evidence type="ECO:0000313" key="2">
    <source>
        <dbReference type="Proteomes" id="UP001500618"/>
    </source>
</evidence>
<dbReference type="EMBL" id="BAAANY010000014">
    <property type="protein sequence ID" value="GAA1686736.1"/>
    <property type="molecule type" value="Genomic_DNA"/>
</dbReference>
<organism evidence="1 2">
    <name type="scientific">Fodinicola feengrottensis</name>
    <dbReference type="NCBI Taxonomy" id="435914"/>
    <lineage>
        <taxon>Bacteria</taxon>
        <taxon>Bacillati</taxon>
        <taxon>Actinomycetota</taxon>
        <taxon>Actinomycetes</taxon>
        <taxon>Mycobacteriales</taxon>
        <taxon>Fodinicola</taxon>
    </lineage>
</organism>